<comment type="similarity">
    <text evidence="3">Belongs to the glycosyltransferase 11 family.</text>
</comment>
<gene>
    <name evidence="6" type="primary">LOC101863984</name>
</gene>
<keyword evidence="2 3" id="KW-0808">Transferase</keyword>
<accession>A0ABM0JQF0</accession>
<keyword evidence="5" id="KW-1185">Reference proteome</keyword>
<keyword evidence="3" id="KW-1133">Transmembrane helix</keyword>
<dbReference type="Proteomes" id="UP000694888">
    <property type="component" value="Unplaced"/>
</dbReference>
<feature type="region of interest" description="Disordered" evidence="4">
    <location>
        <begin position="102"/>
        <end position="180"/>
    </location>
</feature>
<reference evidence="6" key="1">
    <citation type="submission" date="2025-08" db="UniProtKB">
        <authorList>
            <consortium name="RefSeq"/>
        </authorList>
    </citation>
    <scope>IDENTIFICATION</scope>
</reference>
<keyword evidence="3" id="KW-0472">Membrane</keyword>
<keyword evidence="3" id="KW-0333">Golgi apparatus</keyword>
<dbReference type="PANTHER" id="PTHR11927">
    <property type="entry name" value="GALACTOSIDE 2-L-FUCOSYLTRANSFERASE"/>
    <property type="match status" value="1"/>
</dbReference>
<keyword evidence="3" id="KW-0735">Signal-anchor</keyword>
<sequence length="467" mass="53285">MAVVNVLCFRKNLQGFLPKRLLVLITLSTVTVIIYGHTLLLRHLKESPTNVHISQSNHTWILSKMEAKMKSSLKESFRVDSLKLMHSKKLPKITDLDNIHFADSNRNNTEKDDDTDRQDKESVVANNSINFKDKKDNLRAKDRKIQDNYRNDSKESQNVDGNGQLVLDNEHGLGGNDHNITDTETKVKSHSNATLWKIAPLYAATIFPGRLGNLMFQYASLLGIAHDNNRLPIVPKNVHGLTGYFRLTETPRVNTKKWKSVYARYWGYKSESFYPLPQENVTLCCDLQSFKYFDSIADTIRKEFTFNLNTQRKANDILVNVGVHPNRSSILVGIHVRRGDYLDKPRIAAGRVTAPPSYFNAAMRWMKTKFPNDQIIYVVASDDLKWCAENFKNYTDVKVLPDASEGVHMAIMASCDHVIMSTGTYSWWAAWLSGGIGIYYKKFPVPGSQLDKGLNRSDHYPEQWIPL</sequence>
<dbReference type="RefSeq" id="XP_005099117.1">
    <property type="nucleotide sequence ID" value="XM_005099060.3"/>
</dbReference>
<evidence type="ECO:0000313" key="6">
    <source>
        <dbReference type="RefSeq" id="XP_005099117.1"/>
    </source>
</evidence>
<feature type="transmembrane region" description="Helical" evidence="3">
    <location>
        <begin position="21"/>
        <end position="41"/>
    </location>
</feature>
<feature type="compositionally biased region" description="Basic and acidic residues" evidence="4">
    <location>
        <begin position="131"/>
        <end position="157"/>
    </location>
</feature>
<proteinExistence type="inferred from homology"/>
<name>A0ABM0JQF0_APLCA</name>
<protein>
    <recommendedName>
        <fullName evidence="3">L-Fucosyltransferase</fullName>
        <ecNumber evidence="3">2.4.1.-</ecNumber>
    </recommendedName>
</protein>
<dbReference type="Pfam" id="PF01531">
    <property type="entry name" value="Glyco_transf_11"/>
    <property type="match status" value="1"/>
</dbReference>
<comment type="subcellular location">
    <subcellularLocation>
        <location evidence="3">Golgi apparatus</location>
        <location evidence="3">Golgi stack membrane</location>
        <topology evidence="3">Single-pass type II membrane protein</topology>
    </subcellularLocation>
</comment>
<keyword evidence="3" id="KW-0325">Glycoprotein</keyword>
<evidence type="ECO:0000256" key="3">
    <source>
        <dbReference type="RuleBase" id="RU363129"/>
    </source>
</evidence>
<dbReference type="EC" id="2.4.1.-" evidence="3"/>
<dbReference type="PANTHER" id="PTHR11927:SF9">
    <property type="entry name" value="L-FUCOSYLTRANSFERASE"/>
    <property type="match status" value="1"/>
</dbReference>
<evidence type="ECO:0000256" key="4">
    <source>
        <dbReference type="SAM" id="MobiDB-lite"/>
    </source>
</evidence>
<dbReference type="InterPro" id="IPR002516">
    <property type="entry name" value="Glyco_trans_11"/>
</dbReference>
<keyword evidence="3" id="KW-0812">Transmembrane</keyword>
<dbReference type="CDD" id="cd11301">
    <property type="entry name" value="Fut1_Fut2_like"/>
    <property type="match status" value="1"/>
</dbReference>
<evidence type="ECO:0000256" key="2">
    <source>
        <dbReference type="ARBA" id="ARBA00022679"/>
    </source>
</evidence>
<dbReference type="GeneID" id="101863984"/>
<keyword evidence="1 3" id="KW-0328">Glycosyltransferase</keyword>
<comment type="pathway">
    <text evidence="3">Protein modification; protein glycosylation.</text>
</comment>
<organism evidence="5 6">
    <name type="scientific">Aplysia californica</name>
    <name type="common">California sea hare</name>
    <dbReference type="NCBI Taxonomy" id="6500"/>
    <lineage>
        <taxon>Eukaryota</taxon>
        <taxon>Metazoa</taxon>
        <taxon>Spiralia</taxon>
        <taxon>Lophotrochozoa</taxon>
        <taxon>Mollusca</taxon>
        <taxon>Gastropoda</taxon>
        <taxon>Heterobranchia</taxon>
        <taxon>Euthyneura</taxon>
        <taxon>Tectipleura</taxon>
        <taxon>Aplysiida</taxon>
        <taxon>Aplysioidea</taxon>
        <taxon>Aplysiidae</taxon>
        <taxon>Aplysia</taxon>
    </lineage>
</organism>
<evidence type="ECO:0000313" key="5">
    <source>
        <dbReference type="Proteomes" id="UP000694888"/>
    </source>
</evidence>
<evidence type="ECO:0000256" key="1">
    <source>
        <dbReference type="ARBA" id="ARBA00022676"/>
    </source>
</evidence>